<gene>
    <name evidence="17" type="ORF">SAMN05216236_12937</name>
</gene>
<sequence>MAGGFRAFRVARKLRESDIITSFYLEPADGAPLWSPLPGQYLTLRVPGADAPVLKTYSVSNHVSDGQAHRITVKREAGQGGAPDGVGSCWLHDGVQEGDQIEIAAPRGGFVLDETSRRPVLLLSGGVGLTPLVSMLHSLKDSGRDVYFIHACENGAVHALRDEVEALAGGNIRTLFVYRTPTDEDRSAARHHAEGMIHKAFLQDHVPIGDYEAYLCGPAPFMAAMYQLLQELGLPKDRIAYEFFGKAMSLDQMSATPAEKPSKAASKAAASIRSLTFLTNPDAWASDETAVELAPKAAPVAAVGDVTFRKSGKAATWDGSAASLLELAENAGLNPEFSCRAGICNSCKCALVSGEVEYFEDPLNPPAPGEVLICCARPKGAVVLDI</sequence>
<dbReference type="CDD" id="cd06184">
    <property type="entry name" value="flavohem_like_fad_nad_binding"/>
    <property type="match status" value="1"/>
</dbReference>
<organism evidence="17 18">
    <name type="scientific">Sedimentitalea nanhaiensis</name>
    <dbReference type="NCBI Taxonomy" id="999627"/>
    <lineage>
        <taxon>Bacteria</taxon>
        <taxon>Pseudomonadati</taxon>
        <taxon>Pseudomonadota</taxon>
        <taxon>Alphaproteobacteria</taxon>
        <taxon>Rhodobacterales</taxon>
        <taxon>Paracoccaceae</taxon>
        <taxon>Sedimentitalea</taxon>
    </lineage>
</organism>
<feature type="domain" description="FAD-binding FR-type" evidence="16">
    <location>
        <begin position="3"/>
        <end position="113"/>
    </location>
</feature>
<dbReference type="GO" id="GO:0051536">
    <property type="term" value="F:iron-sulfur cluster binding"/>
    <property type="evidence" value="ECO:0007669"/>
    <property type="project" value="InterPro"/>
</dbReference>
<dbReference type="InterPro" id="IPR012675">
    <property type="entry name" value="Beta-grasp_dom_sf"/>
</dbReference>
<comment type="cofactor">
    <cofactor evidence="1">
        <name>heme b</name>
        <dbReference type="ChEBI" id="CHEBI:60344"/>
    </cofactor>
</comment>
<evidence type="ECO:0000256" key="4">
    <source>
        <dbReference type="ARBA" id="ARBA00012229"/>
    </source>
</evidence>
<dbReference type="InterPro" id="IPR052353">
    <property type="entry name" value="Benzoxazolinone_Detox_Enz"/>
</dbReference>
<evidence type="ECO:0000256" key="8">
    <source>
        <dbReference type="ARBA" id="ARBA00022827"/>
    </source>
</evidence>
<evidence type="ECO:0000256" key="7">
    <source>
        <dbReference type="ARBA" id="ARBA00022723"/>
    </source>
</evidence>
<dbReference type="Pfam" id="PF00111">
    <property type="entry name" value="Fer2"/>
    <property type="match status" value="1"/>
</dbReference>
<keyword evidence="18" id="KW-1185">Reference proteome</keyword>
<name>A0A1I7DJV5_9RHOB</name>
<comment type="catalytic activity">
    <reaction evidence="13">
        <text>2 nitric oxide + NADH + 2 O2 = 2 nitrate + NAD(+) + H(+)</text>
        <dbReference type="Rhea" id="RHEA:19469"/>
        <dbReference type="ChEBI" id="CHEBI:15378"/>
        <dbReference type="ChEBI" id="CHEBI:15379"/>
        <dbReference type="ChEBI" id="CHEBI:16480"/>
        <dbReference type="ChEBI" id="CHEBI:17632"/>
        <dbReference type="ChEBI" id="CHEBI:57540"/>
        <dbReference type="ChEBI" id="CHEBI:57945"/>
        <dbReference type="EC" id="1.14.12.17"/>
    </reaction>
</comment>
<comment type="cofactor">
    <cofactor evidence="2">
        <name>FAD</name>
        <dbReference type="ChEBI" id="CHEBI:57692"/>
    </cofactor>
</comment>
<dbReference type="PANTHER" id="PTHR30212:SF2">
    <property type="entry name" value="PROTEIN YIIM"/>
    <property type="match status" value="1"/>
</dbReference>
<comment type="similarity">
    <text evidence="3">In the C-terminal section; belongs to the flavoprotein pyridine nucleotide cytochrome reductase family.</text>
</comment>
<dbReference type="PRINTS" id="PR00410">
    <property type="entry name" value="PHEHYDRXLASE"/>
</dbReference>
<evidence type="ECO:0000256" key="2">
    <source>
        <dbReference type="ARBA" id="ARBA00001974"/>
    </source>
</evidence>
<evidence type="ECO:0000313" key="18">
    <source>
        <dbReference type="Proteomes" id="UP000182466"/>
    </source>
</evidence>
<keyword evidence="9" id="KW-0521">NADP</keyword>
<dbReference type="GO" id="GO:0046872">
    <property type="term" value="F:metal ion binding"/>
    <property type="evidence" value="ECO:0007669"/>
    <property type="project" value="UniProtKB-KW"/>
</dbReference>
<dbReference type="AlphaFoldDB" id="A0A1I7DJV5"/>
<dbReference type="Proteomes" id="UP000182466">
    <property type="component" value="Unassembled WGS sequence"/>
</dbReference>
<feature type="domain" description="2Fe-2S ferredoxin-type" evidence="15">
    <location>
        <begin position="304"/>
        <end position="386"/>
    </location>
</feature>
<dbReference type="InterPro" id="IPR039261">
    <property type="entry name" value="FNR_nucleotide-bd"/>
</dbReference>
<dbReference type="STRING" id="999627.SAMN05216236_12937"/>
<evidence type="ECO:0000256" key="5">
    <source>
        <dbReference type="ARBA" id="ARBA00022617"/>
    </source>
</evidence>
<dbReference type="InterPro" id="IPR008333">
    <property type="entry name" value="Cbr1-like_FAD-bd_dom"/>
</dbReference>
<evidence type="ECO:0000256" key="11">
    <source>
        <dbReference type="ARBA" id="ARBA00023004"/>
    </source>
</evidence>
<evidence type="ECO:0000256" key="9">
    <source>
        <dbReference type="ARBA" id="ARBA00022857"/>
    </source>
</evidence>
<dbReference type="SUPFAM" id="SSF52343">
    <property type="entry name" value="Ferredoxin reductase-like, C-terminal NADP-linked domain"/>
    <property type="match status" value="1"/>
</dbReference>
<reference evidence="17 18" key="1">
    <citation type="submission" date="2016-10" db="EMBL/GenBank/DDBJ databases">
        <authorList>
            <person name="de Groot N.N."/>
        </authorList>
    </citation>
    <scope>NUCLEOTIDE SEQUENCE [LARGE SCALE GENOMIC DNA]</scope>
    <source>
        <strain evidence="17 18">CGMCC 1.10959</strain>
    </source>
</reference>
<comment type="catalytic activity">
    <reaction evidence="14">
        <text>2 nitric oxide + NADPH + 2 O2 = 2 nitrate + NADP(+) + H(+)</text>
        <dbReference type="Rhea" id="RHEA:19465"/>
        <dbReference type="ChEBI" id="CHEBI:15378"/>
        <dbReference type="ChEBI" id="CHEBI:15379"/>
        <dbReference type="ChEBI" id="CHEBI:16480"/>
        <dbReference type="ChEBI" id="CHEBI:17632"/>
        <dbReference type="ChEBI" id="CHEBI:57783"/>
        <dbReference type="ChEBI" id="CHEBI:58349"/>
        <dbReference type="EC" id="1.14.12.17"/>
    </reaction>
</comment>
<evidence type="ECO:0000256" key="10">
    <source>
        <dbReference type="ARBA" id="ARBA00023002"/>
    </source>
</evidence>
<dbReference type="EC" id="1.14.12.17" evidence="4"/>
<keyword evidence="8" id="KW-0274">FAD</keyword>
<dbReference type="InterPro" id="IPR036010">
    <property type="entry name" value="2Fe-2S_ferredoxin-like_sf"/>
</dbReference>
<dbReference type="Gene3D" id="2.40.30.10">
    <property type="entry name" value="Translation factors"/>
    <property type="match status" value="1"/>
</dbReference>
<dbReference type="InterPro" id="IPR017938">
    <property type="entry name" value="Riboflavin_synthase-like_b-brl"/>
</dbReference>
<protein>
    <recommendedName>
        <fullName evidence="4">nitric oxide dioxygenase</fullName>
        <ecNumber evidence="4">1.14.12.17</ecNumber>
    </recommendedName>
</protein>
<dbReference type="GO" id="GO:0008941">
    <property type="term" value="F:nitric oxide dioxygenase NAD(P)H activity"/>
    <property type="evidence" value="ECO:0007669"/>
    <property type="project" value="UniProtKB-EC"/>
</dbReference>
<accession>A0A1I7DJV5</accession>
<evidence type="ECO:0000259" key="15">
    <source>
        <dbReference type="PROSITE" id="PS51085"/>
    </source>
</evidence>
<dbReference type="Gene3D" id="3.10.20.30">
    <property type="match status" value="1"/>
</dbReference>
<keyword evidence="6" id="KW-0285">Flavoprotein</keyword>
<evidence type="ECO:0000256" key="12">
    <source>
        <dbReference type="ARBA" id="ARBA00023027"/>
    </source>
</evidence>
<keyword evidence="10" id="KW-0560">Oxidoreductase</keyword>
<dbReference type="Pfam" id="PF00970">
    <property type="entry name" value="FAD_binding_6"/>
    <property type="match status" value="1"/>
</dbReference>
<evidence type="ECO:0000313" key="17">
    <source>
        <dbReference type="EMBL" id="SFU11978.1"/>
    </source>
</evidence>
<dbReference type="InterPro" id="IPR017927">
    <property type="entry name" value="FAD-bd_FR_type"/>
</dbReference>
<dbReference type="PANTHER" id="PTHR30212">
    <property type="entry name" value="PROTEIN YIIM"/>
    <property type="match status" value="1"/>
</dbReference>
<keyword evidence="12" id="KW-0520">NAD</keyword>
<dbReference type="EMBL" id="FPAW01000029">
    <property type="protein sequence ID" value="SFU11978.1"/>
    <property type="molecule type" value="Genomic_DNA"/>
</dbReference>
<dbReference type="SUPFAM" id="SSF63380">
    <property type="entry name" value="Riboflavin synthase domain-like"/>
    <property type="match status" value="1"/>
</dbReference>
<dbReference type="PROSITE" id="PS51085">
    <property type="entry name" value="2FE2S_FER_2"/>
    <property type="match status" value="1"/>
</dbReference>
<dbReference type="SUPFAM" id="SSF54292">
    <property type="entry name" value="2Fe-2S ferredoxin-like"/>
    <property type="match status" value="1"/>
</dbReference>
<dbReference type="InterPro" id="IPR001041">
    <property type="entry name" value="2Fe-2S_ferredoxin-type"/>
</dbReference>
<evidence type="ECO:0000259" key="16">
    <source>
        <dbReference type="PROSITE" id="PS51384"/>
    </source>
</evidence>
<evidence type="ECO:0000256" key="3">
    <source>
        <dbReference type="ARBA" id="ARBA00006401"/>
    </source>
</evidence>
<dbReference type="InterPro" id="IPR001433">
    <property type="entry name" value="OxRdtase_FAD/NAD-bd"/>
</dbReference>
<dbReference type="FunFam" id="3.40.50.80:FF:000010">
    <property type="entry name" value="Flavohemoprotein"/>
    <property type="match status" value="1"/>
</dbReference>
<evidence type="ECO:0000256" key="6">
    <source>
        <dbReference type="ARBA" id="ARBA00022630"/>
    </source>
</evidence>
<dbReference type="Pfam" id="PF00175">
    <property type="entry name" value="NAD_binding_1"/>
    <property type="match status" value="1"/>
</dbReference>
<evidence type="ECO:0000256" key="13">
    <source>
        <dbReference type="ARBA" id="ARBA00048649"/>
    </source>
</evidence>
<dbReference type="RefSeq" id="WP_027260340.1">
    <property type="nucleotide sequence ID" value="NZ_FPAW01000029.1"/>
</dbReference>
<dbReference type="Gene3D" id="3.40.50.80">
    <property type="entry name" value="Nucleotide-binding domain of ferredoxin-NADP reductase (FNR) module"/>
    <property type="match status" value="1"/>
</dbReference>
<keyword evidence="11" id="KW-0408">Iron</keyword>
<evidence type="ECO:0000256" key="14">
    <source>
        <dbReference type="ARBA" id="ARBA00049433"/>
    </source>
</evidence>
<dbReference type="PROSITE" id="PS51384">
    <property type="entry name" value="FAD_FR"/>
    <property type="match status" value="1"/>
</dbReference>
<dbReference type="CDD" id="cd00207">
    <property type="entry name" value="fer2"/>
    <property type="match status" value="1"/>
</dbReference>
<proteinExistence type="inferred from homology"/>
<keyword evidence="5" id="KW-0349">Heme</keyword>
<evidence type="ECO:0000256" key="1">
    <source>
        <dbReference type="ARBA" id="ARBA00001970"/>
    </source>
</evidence>
<keyword evidence="7" id="KW-0479">Metal-binding</keyword>
<dbReference type="OrthoDB" id="9786134at2"/>